<dbReference type="InterPro" id="IPR051619">
    <property type="entry name" value="TypeII_TA_RNase_PINc/VapC"/>
</dbReference>
<comment type="cofactor">
    <cofactor evidence="6">
        <name>Mg(2+)</name>
        <dbReference type="ChEBI" id="CHEBI:18420"/>
    </cofactor>
</comment>
<comment type="function">
    <text evidence="6">Toxic component of a toxin-antitoxin (TA) system. An RNase.</text>
</comment>
<evidence type="ECO:0000313" key="8">
    <source>
        <dbReference type="EMBL" id="MEG3615271.1"/>
    </source>
</evidence>
<evidence type="ECO:0000256" key="2">
    <source>
        <dbReference type="ARBA" id="ARBA00022722"/>
    </source>
</evidence>
<dbReference type="EC" id="3.1.-.-" evidence="6"/>
<evidence type="ECO:0000256" key="5">
    <source>
        <dbReference type="ARBA" id="ARBA00022842"/>
    </source>
</evidence>
<keyword evidence="4 6" id="KW-0378">Hydrolase</keyword>
<dbReference type="Gene3D" id="3.40.50.1010">
    <property type="entry name" value="5'-nuclease"/>
    <property type="match status" value="1"/>
</dbReference>
<feature type="binding site" evidence="6">
    <location>
        <position position="96"/>
    </location>
    <ligand>
        <name>Mg(2+)</name>
        <dbReference type="ChEBI" id="CHEBI:18420"/>
    </ligand>
</feature>
<dbReference type="InterPro" id="IPR029060">
    <property type="entry name" value="PIN-like_dom_sf"/>
</dbReference>
<dbReference type="RefSeq" id="WP_332901940.1">
    <property type="nucleotide sequence ID" value="NZ_JBAGLP010000117.1"/>
</dbReference>
<evidence type="ECO:0000256" key="6">
    <source>
        <dbReference type="HAMAP-Rule" id="MF_00265"/>
    </source>
</evidence>
<comment type="caution">
    <text evidence="8">The sequence shown here is derived from an EMBL/GenBank/DDBJ whole genome shotgun (WGS) entry which is preliminary data.</text>
</comment>
<keyword evidence="1 6" id="KW-1277">Toxin-antitoxin system</keyword>
<evidence type="ECO:0000256" key="3">
    <source>
        <dbReference type="ARBA" id="ARBA00022723"/>
    </source>
</evidence>
<dbReference type="EMBL" id="JBAGLP010000117">
    <property type="protein sequence ID" value="MEG3615271.1"/>
    <property type="molecule type" value="Genomic_DNA"/>
</dbReference>
<dbReference type="PANTHER" id="PTHR35901">
    <property type="entry name" value="RIBONUCLEASE VAPC3"/>
    <property type="match status" value="1"/>
</dbReference>
<evidence type="ECO:0000259" key="7">
    <source>
        <dbReference type="Pfam" id="PF01850"/>
    </source>
</evidence>
<dbReference type="Pfam" id="PF01850">
    <property type="entry name" value="PIN"/>
    <property type="match status" value="1"/>
</dbReference>
<dbReference type="InterPro" id="IPR022907">
    <property type="entry name" value="VapC_family"/>
</dbReference>
<evidence type="ECO:0000256" key="1">
    <source>
        <dbReference type="ARBA" id="ARBA00022649"/>
    </source>
</evidence>
<name>A0ABU7Z7F0_9MICO</name>
<reference evidence="8" key="2">
    <citation type="submission" date="2024-02" db="EMBL/GenBank/DDBJ databases">
        <authorList>
            <person name="Prathaban M."/>
            <person name="Mythili R."/>
            <person name="Sharmila Devi N."/>
            <person name="Sobanaa M."/>
            <person name="Prathiviraj R."/>
            <person name="Selvin J."/>
        </authorList>
    </citation>
    <scope>NUCLEOTIDE SEQUENCE</scope>
    <source>
        <strain evidence="8">MP1014</strain>
    </source>
</reference>
<feature type="domain" description="PIN" evidence="7">
    <location>
        <begin position="4"/>
        <end position="122"/>
    </location>
</feature>
<dbReference type="InterPro" id="IPR044153">
    <property type="entry name" value="PIN_Pae0151-like"/>
</dbReference>
<dbReference type="HAMAP" id="MF_00265">
    <property type="entry name" value="VapC_Nob1"/>
    <property type="match status" value="1"/>
</dbReference>
<dbReference type="CDD" id="cd09873">
    <property type="entry name" value="PIN_Pae0151-like"/>
    <property type="match status" value="1"/>
</dbReference>
<sequence>MTLVLDASVLAEFLVGSPAGRRATPRILADRDLHIPHRAVVEVASVVRGWVLGGHLPEPRARGALDDLAALPAARWSAEPLFPRLWALRSTMSADDATYVALAEGVQATLLTADARLVRAAEQFGACSVELVDAGTGR</sequence>
<evidence type="ECO:0000256" key="4">
    <source>
        <dbReference type="ARBA" id="ARBA00022801"/>
    </source>
</evidence>
<keyword evidence="5 6" id="KW-0460">Magnesium</keyword>
<dbReference type="PANTHER" id="PTHR35901:SF1">
    <property type="entry name" value="EXONUCLEASE VAPC9"/>
    <property type="match status" value="1"/>
</dbReference>
<reference evidence="8" key="1">
    <citation type="journal article" date="2024" name="Antonie Van Leeuwenhoek">
        <title>Isoptericola haloaureus sp. nov., a dimorphic actinobacterium isolated from mangrove sediments of southeast India, implicating biosaline agricultural significance through nitrogen fixation and salt tolerance genes.</title>
        <authorList>
            <person name="Prathaban M."/>
            <person name="Prathiviraj R."/>
            <person name="Ravichandran M."/>
            <person name="Natarajan S.D."/>
            <person name="Sobanaa M."/>
            <person name="Hari Krishna Kumar S."/>
            <person name="Chandrasekar V."/>
            <person name="Selvin J."/>
        </authorList>
    </citation>
    <scope>NUCLEOTIDE SEQUENCE</scope>
    <source>
        <strain evidence="8">MP1014</strain>
    </source>
</reference>
<organism evidence="8 9">
    <name type="scientific">Isoptericola haloaureus</name>
    <dbReference type="NCBI Taxonomy" id="1542902"/>
    <lineage>
        <taxon>Bacteria</taxon>
        <taxon>Bacillati</taxon>
        <taxon>Actinomycetota</taxon>
        <taxon>Actinomycetes</taxon>
        <taxon>Micrococcales</taxon>
        <taxon>Promicromonosporaceae</taxon>
        <taxon>Isoptericola</taxon>
    </lineage>
</organism>
<dbReference type="InterPro" id="IPR002716">
    <property type="entry name" value="PIN_dom"/>
</dbReference>
<protein>
    <recommendedName>
        <fullName evidence="6">Ribonuclease VapC</fullName>
        <shortName evidence="6">RNase VapC</shortName>
        <ecNumber evidence="6">3.1.-.-</ecNumber>
    </recommendedName>
    <alternativeName>
        <fullName evidence="6">Toxin VapC</fullName>
    </alternativeName>
</protein>
<evidence type="ECO:0000313" key="9">
    <source>
        <dbReference type="Proteomes" id="UP001310387"/>
    </source>
</evidence>
<dbReference type="Proteomes" id="UP001310387">
    <property type="component" value="Unassembled WGS sequence"/>
</dbReference>
<keyword evidence="9" id="KW-1185">Reference proteome</keyword>
<proteinExistence type="inferred from homology"/>
<keyword evidence="2 6" id="KW-0540">Nuclease</keyword>
<keyword evidence="3 6" id="KW-0479">Metal-binding</keyword>
<accession>A0ABU7Z7F0</accession>
<keyword evidence="6" id="KW-0800">Toxin</keyword>
<gene>
    <name evidence="6" type="primary">vapC</name>
    <name evidence="8" type="ORF">V5O49_09085</name>
</gene>
<feature type="binding site" evidence="6">
    <location>
        <position position="6"/>
    </location>
    <ligand>
        <name>Mg(2+)</name>
        <dbReference type="ChEBI" id="CHEBI:18420"/>
    </ligand>
</feature>
<comment type="similarity">
    <text evidence="6">Belongs to the PINc/VapC protein family.</text>
</comment>
<dbReference type="SUPFAM" id="SSF88723">
    <property type="entry name" value="PIN domain-like"/>
    <property type="match status" value="1"/>
</dbReference>